<evidence type="ECO:0000256" key="3">
    <source>
        <dbReference type="ARBA" id="ARBA00022723"/>
    </source>
</evidence>
<evidence type="ECO:0000256" key="12">
    <source>
        <dbReference type="SAM" id="MobiDB-lite"/>
    </source>
</evidence>
<evidence type="ECO:0000256" key="1">
    <source>
        <dbReference type="ARBA" id="ARBA00003767"/>
    </source>
</evidence>
<keyword evidence="3" id="KW-0479">Metal-binding</keyword>
<dbReference type="EMBL" id="QUQM01000008">
    <property type="protein sequence ID" value="KAA8641756.1"/>
    <property type="molecule type" value="Genomic_DNA"/>
</dbReference>
<dbReference type="SMART" id="SM00355">
    <property type="entry name" value="ZnF_C2H2"/>
    <property type="match status" value="2"/>
</dbReference>
<evidence type="ECO:0000313" key="15">
    <source>
        <dbReference type="Proteomes" id="UP000324241"/>
    </source>
</evidence>
<dbReference type="Proteomes" id="UP000324241">
    <property type="component" value="Unassembled WGS sequence"/>
</dbReference>
<sequence length="223" mass="24348">MDFANVITSGADPFHRVKQPLSAPVKHIPKLPSISSLLAGADRASAHSAKRERTTSPVVSSVSSHGPVKNVFSVPYVSSVLNATSHSSPTEPPTSSAVYCPRTRSPNTVYQNVGSVLVQAASLPPFSTPHLITPINCAWQHHEYDPYSSDKSFQQNSYRYTCSICYKVFSRPSSIRVHFHSHTGEKPFRCTHAGCGKSFSVKSNMKRHERSCHAARPVATAMV</sequence>
<dbReference type="GO" id="GO:0008270">
    <property type="term" value="F:zinc ion binding"/>
    <property type="evidence" value="ECO:0007669"/>
    <property type="project" value="UniProtKB-KW"/>
</dbReference>
<dbReference type="AlphaFoldDB" id="A0A5M9M833"/>
<evidence type="ECO:0000256" key="6">
    <source>
        <dbReference type="ARBA" id="ARBA00022833"/>
    </source>
</evidence>
<evidence type="ECO:0000313" key="14">
    <source>
        <dbReference type="EMBL" id="KAA8641756.1"/>
    </source>
</evidence>
<dbReference type="GO" id="GO:0005634">
    <property type="term" value="C:nucleus"/>
    <property type="evidence" value="ECO:0007669"/>
    <property type="project" value="UniProtKB-SubCell"/>
</dbReference>
<organism evidence="14 15">
    <name type="scientific">Aspergillus tanneri</name>
    <dbReference type="NCBI Taxonomy" id="1220188"/>
    <lineage>
        <taxon>Eukaryota</taxon>
        <taxon>Fungi</taxon>
        <taxon>Dikarya</taxon>
        <taxon>Ascomycota</taxon>
        <taxon>Pezizomycotina</taxon>
        <taxon>Eurotiomycetes</taxon>
        <taxon>Eurotiomycetidae</taxon>
        <taxon>Eurotiales</taxon>
        <taxon>Aspergillaceae</taxon>
        <taxon>Aspergillus</taxon>
        <taxon>Aspergillus subgen. Circumdati</taxon>
    </lineage>
</organism>
<dbReference type="GeneID" id="54333396"/>
<dbReference type="VEuPathDB" id="FungiDB:EYZ11_007287"/>
<feature type="region of interest" description="Disordered" evidence="12">
    <location>
        <begin position="42"/>
        <end position="62"/>
    </location>
</feature>
<evidence type="ECO:0000256" key="7">
    <source>
        <dbReference type="ARBA" id="ARBA00023015"/>
    </source>
</evidence>
<proteinExistence type="predicted"/>
<keyword evidence="4" id="KW-0677">Repeat</keyword>
<dbReference type="InterPro" id="IPR050331">
    <property type="entry name" value="Zinc_finger"/>
</dbReference>
<keyword evidence="8" id="KW-0238">DNA-binding</keyword>
<dbReference type="Pfam" id="PF00096">
    <property type="entry name" value="zf-C2H2"/>
    <property type="match status" value="2"/>
</dbReference>
<protein>
    <recommendedName>
        <fullName evidence="13">C2H2-type domain-containing protein</fullName>
    </recommendedName>
</protein>
<dbReference type="OrthoDB" id="6077919at2759"/>
<gene>
    <name evidence="14" type="ORF">ATNIH1004_010695</name>
</gene>
<dbReference type="FunFam" id="3.30.160.60:FF:000097">
    <property type="entry name" value="Zinc finger protein"/>
    <property type="match status" value="1"/>
</dbReference>
<evidence type="ECO:0000256" key="9">
    <source>
        <dbReference type="ARBA" id="ARBA00023163"/>
    </source>
</evidence>
<keyword evidence="9" id="KW-0804">Transcription</keyword>
<dbReference type="PANTHER" id="PTHR16515">
    <property type="entry name" value="PR DOMAIN ZINC FINGER PROTEIN"/>
    <property type="match status" value="1"/>
</dbReference>
<evidence type="ECO:0000256" key="2">
    <source>
        <dbReference type="ARBA" id="ARBA00004123"/>
    </source>
</evidence>
<dbReference type="PROSITE" id="PS00028">
    <property type="entry name" value="ZINC_FINGER_C2H2_1"/>
    <property type="match status" value="2"/>
</dbReference>
<evidence type="ECO:0000256" key="11">
    <source>
        <dbReference type="PROSITE-ProRule" id="PRU00042"/>
    </source>
</evidence>
<dbReference type="GO" id="GO:0010468">
    <property type="term" value="P:regulation of gene expression"/>
    <property type="evidence" value="ECO:0007669"/>
    <property type="project" value="TreeGrafter"/>
</dbReference>
<dbReference type="PROSITE" id="PS50157">
    <property type="entry name" value="ZINC_FINGER_C2H2_2"/>
    <property type="match status" value="2"/>
</dbReference>
<evidence type="ECO:0000259" key="13">
    <source>
        <dbReference type="PROSITE" id="PS50157"/>
    </source>
</evidence>
<dbReference type="InterPro" id="IPR013087">
    <property type="entry name" value="Znf_C2H2_type"/>
</dbReference>
<reference evidence="14 15" key="1">
    <citation type="submission" date="2019-08" db="EMBL/GenBank/DDBJ databases">
        <title>The genome sequence of a newly discovered highly antifungal drug resistant Aspergillus species, Aspergillus tanneri NIH 1004.</title>
        <authorList>
            <person name="Mounaud S."/>
            <person name="Singh I."/>
            <person name="Joardar V."/>
            <person name="Pakala S."/>
            <person name="Pakala S."/>
            <person name="Venepally P."/>
            <person name="Chung J.K."/>
            <person name="Losada L."/>
            <person name="Nierman W.C."/>
        </authorList>
    </citation>
    <scope>NUCLEOTIDE SEQUENCE [LARGE SCALE GENOMIC DNA]</scope>
    <source>
        <strain evidence="14 15">NIH1004</strain>
    </source>
</reference>
<dbReference type="GO" id="GO:0003677">
    <property type="term" value="F:DNA binding"/>
    <property type="evidence" value="ECO:0007669"/>
    <property type="project" value="UniProtKB-KW"/>
</dbReference>
<comment type="subcellular location">
    <subcellularLocation>
        <location evidence="2">Nucleus</location>
    </subcellularLocation>
</comment>
<dbReference type="Gene3D" id="3.30.160.60">
    <property type="entry name" value="Classic Zinc Finger"/>
    <property type="match status" value="2"/>
</dbReference>
<dbReference type="SUPFAM" id="SSF57667">
    <property type="entry name" value="beta-beta-alpha zinc fingers"/>
    <property type="match status" value="1"/>
</dbReference>
<name>A0A5M9M833_9EURO</name>
<dbReference type="PANTHER" id="PTHR16515:SF49">
    <property type="entry name" value="GASTRULA ZINC FINGER PROTEIN XLCGF49.1-LIKE-RELATED"/>
    <property type="match status" value="1"/>
</dbReference>
<keyword evidence="5 11" id="KW-0863">Zinc-finger</keyword>
<dbReference type="InterPro" id="IPR036236">
    <property type="entry name" value="Znf_C2H2_sf"/>
</dbReference>
<accession>A0A5M9M833</accession>
<keyword evidence="7" id="KW-0805">Transcription regulation</keyword>
<keyword evidence="10" id="KW-0539">Nucleus</keyword>
<comment type="function">
    <text evidence="1">May be involved in transcriptional regulation.</text>
</comment>
<evidence type="ECO:0000256" key="8">
    <source>
        <dbReference type="ARBA" id="ARBA00023125"/>
    </source>
</evidence>
<feature type="domain" description="C2H2-type" evidence="13">
    <location>
        <begin position="188"/>
        <end position="218"/>
    </location>
</feature>
<evidence type="ECO:0000256" key="5">
    <source>
        <dbReference type="ARBA" id="ARBA00022771"/>
    </source>
</evidence>
<evidence type="ECO:0000256" key="4">
    <source>
        <dbReference type="ARBA" id="ARBA00022737"/>
    </source>
</evidence>
<comment type="caution">
    <text evidence="14">The sequence shown here is derived from an EMBL/GenBank/DDBJ whole genome shotgun (WGS) entry which is preliminary data.</text>
</comment>
<feature type="domain" description="C2H2-type" evidence="13">
    <location>
        <begin position="160"/>
        <end position="187"/>
    </location>
</feature>
<dbReference type="RefSeq" id="XP_033421118.1">
    <property type="nucleotide sequence ID" value="XM_033575263.1"/>
</dbReference>
<keyword evidence="6" id="KW-0862">Zinc</keyword>
<evidence type="ECO:0000256" key="10">
    <source>
        <dbReference type="ARBA" id="ARBA00023242"/>
    </source>
</evidence>